<reference evidence="1" key="1">
    <citation type="journal article" date="2021" name="Proc. Natl. Acad. Sci. U.S.A.">
        <title>A Catalog of Tens of Thousands of Viruses from Human Metagenomes Reveals Hidden Associations with Chronic Diseases.</title>
        <authorList>
            <person name="Tisza M.J."/>
            <person name="Buck C.B."/>
        </authorList>
    </citation>
    <scope>NUCLEOTIDE SEQUENCE</scope>
    <source>
        <strain evidence="1">CtpIT6</strain>
    </source>
</reference>
<dbReference type="EMBL" id="BK032681">
    <property type="protein sequence ID" value="DAF54575.1"/>
    <property type="molecule type" value="Genomic_DNA"/>
</dbReference>
<sequence length="73" mass="8676">MKTWNVRDQTDTTLATTLARTYKEIEATYKHVRTAATIEDAKFYIEMAFRKKAFADDIEMEQIRRRINNGEEE</sequence>
<proteinExistence type="predicted"/>
<evidence type="ECO:0000313" key="1">
    <source>
        <dbReference type="EMBL" id="DAF54575.1"/>
    </source>
</evidence>
<protein>
    <submittedName>
        <fullName evidence="1">Uncharacterized protein</fullName>
    </submittedName>
</protein>
<name>A0A8S5SV75_9VIRU</name>
<accession>A0A8S5SV75</accession>
<organism evidence="1">
    <name type="scientific">Microviridae sp. ctpIT6</name>
    <dbReference type="NCBI Taxonomy" id="2827650"/>
    <lineage>
        <taxon>Viruses</taxon>
        <taxon>Monodnaviria</taxon>
        <taxon>Sangervirae</taxon>
        <taxon>Phixviricota</taxon>
        <taxon>Malgrandaviricetes</taxon>
        <taxon>Petitvirales</taxon>
        <taxon>Microviridae</taxon>
    </lineage>
</organism>